<dbReference type="SUPFAM" id="SSF56112">
    <property type="entry name" value="Protein kinase-like (PK-like)"/>
    <property type="match status" value="1"/>
</dbReference>
<dbReference type="EMBL" id="NBII01000011">
    <property type="protein sequence ID" value="PAV14775.1"/>
    <property type="molecule type" value="Genomic_DNA"/>
</dbReference>
<dbReference type="InParanoid" id="A0A286U5C7"/>
<reference evidence="1 2" key="1">
    <citation type="journal article" date="2017" name="Mol. Ecol.">
        <title>Comparative and population genomic landscape of Phellinus noxius: A hypervariable fungus causing root rot in trees.</title>
        <authorList>
            <person name="Chung C.L."/>
            <person name="Lee T.J."/>
            <person name="Akiba M."/>
            <person name="Lee H.H."/>
            <person name="Kuo T.H."/>
            <person name="Liu D."/>
            <person name="Ke H.M."/>
            <person name="Yokoi T."/>
            <person name="Roa M.B."/>
            <person name="Lu M.J."/>
            <person name="Chang Y.Y."/>
            <person name="Ann P.J."/>
            <person name="Tsai J.N."/>
            <person name="Chen C.Y."/>
            <person name="Tzean S.S."/>
            <person name="Ota Y."/>
            <person name="Hattori T."/>
            <person name="Sahashi N."/>
            <person name="Liou R.F."/>
            <person name="Kikuchi T."/>
            <person name="Tsai I.J."/>
        </authorList>
    </citation>
    <scope>NUCLEOTIDE SEQUENCE [LARGE SCALE GENOMIC DNA]</scope>
    <source>
        <strain evidence="1 2">FFPRI411160</strain>
    </source>
</reference>
<organism evidence="1 2">
    <name type="scientific">Pyrrhoderma noxium</name>
    <dbReference type="NCBI Taxonomy" id="2282107"/>
    <lineage>
        <taxon>Eukaryota</taxon>
        <taxon>Fungi</taxon>
        <taxon>Dikarya</taxon>
        <taxon>Basidiomycota</taxon>
        <taxon>Agaricomycotina</taxon>
        <taxon>Agaricomycetes</taxon>
        <taxon>Hymenochaetales</taxon>
        <taxon>Hymenochaetaceae</taxon>
        <taxon>Pyrrhoderma</taxon>
    </lineage>
</organism>
<comment type="caution">
    <text evidence="1">The sequence shown here is derived from an EMBL/GenBank/DDBJ whole genome shotgun (WGS) entry which is preliminary data.</text>
</comment>
<gene>
    <name evidence="1" type="ORF">PNOK_0932800</name>
</gene>
<evidence type="ECO:0000313" key="1">
    <source>
        <dbReference type="EMBL" id="PAV14775.1"/>
    </source>
</evidence>
<name>A0A286U5C7_9AGAM</name>
<dbReference type="Gene3D" id="1.10.510.10">
    <property type="entry name" value="Transferase(Phosphotransferase) domain 1"/>
    <property type="match status" value="1"/>
</dbReference>
<keyword evidence="2" id="KW-1185">Reference proteome</keyword>
<evidence type="ECO:0008006" key="3">
    <source>
        <dbReference type="Google" id="ProtNLM"/>
    </source>
</evidence>
<protein>
    <recommendedName>
        <fullName evidence="3">Protein kinase domain-containing protein</fullName>
    </recommendedName>
</protein>
<accession>A0A286U5C7</accession>
<dbReference type="AlphaFoldDB" id="A0A286U5C7"/>
<sequence length="225" mass="25961">MYVECSEFVDKGRNRWELYSTNPEGNKFLSAYLQLFDRSYNLNSVVRLFNDESGKEWDLPIERFIKQWHTQYGIFILFPCTGENIDKYFIEHRENCTAEAVEAKVKQLLLGVQKLHDGNFALQNLSCRNVVCDNKGMVRITDLSASVYLPQTEDRRVAIAEDWKLCAKIIGEIGEAIAGRFSNEQFFLETRLVANMSIIIVDLYNESAPRCKEGIVNYFGENSVQ</sequence>
<proteinExistence type="predicted"/>
<evidence type="ECO:0000313" key="2">
    <source>
        <dbReference type="Proteomes" id="UP000217199"/>
    </source>
</evidence>
<dbReference type="InterPro" id="IPR011009">
    <property type="entry name" value="Kinase-like_dom_sf"/>
</dbReference>
<dbReference type="Proteomes" id="UP000217199">
    <property type="component" value="Unassembled WGS sequence"/>
</dbReference>